<organism evidence="1 2">
    <name type="scientific">Asparagus officinalis</name>
    <name type="common">Garden asparagus</name>
    <dbReference type="NCBI Taxonomy" id="4686"/>
    <lineage>
        <taxon>Eukaryota</taxon>
        <taxon>Viridiplantae</taxon>
        <taxon>Streptophyta</taxon>
        <taxon>Embryophyta</taxon>
        <taxon>Tracheophyta</taxon>
        <taxon>Spermatophyta</taxon>
        <taxon>Magnoliopsida</taxon>
        <taxon>Liliopsida</taxon>
        <taxon>Asparagales</taxon>
        <taxon>Asparagaceae</taxon>
        <taxon>Asparagoideae</taxon>
        <taxon>Asparagus</taxon>
    </lineage>
</organism>
<dbReference type="Gramene" id="ONK64079">
    <property type="protein sequence ID" value="ONK64079"/>
    <property type="gene ID" value="A4U43_C07F21870"/>
</dbReference>
<dbReference type="AlphaFoldDB" id="A0A5P1EGY2"/>
<dbReference type="EMBL" id="CM007387">
    <property type="protein sequence ID" value="ONK64079.1"/>
    <property type="molecule type" value="Genomic_DNA"/>
</dbReference>
<evidence type="ECO:0000313" key="2">
    <source>
        <dbReference type="Proteomes" id="UP000243459"/>
    </source>
</evidence>
<gene>
    <name evidence="1" type="ORF">A4U43_C07F21870</name>
</gene>
<dbReference type="Proteomes" id="UP000243459">
    <property type="component" value="Chromosome 7"/>
</dbReference>
<name>A0A5P1EGY2_ASPOF</name>
<proteinExistence type="predicted"/>
<reference evidence="2" key="1">
    <citation type="journal article" date="2017" name="Nat. Commun.">
        <title>The asparagus genome sheds light on the origin and evolution of a young Y chromosome.</title>
        <authorList>
            <person name="Harkess A."/>
            <person name="Zhou J."/>
            <person name="Xu C."/>
            <person name="Bowers J.E."/>
            <person name="Van der Hulst R."/>
            <person name="Ayyampalayam S."/>
            <person name="Mercati F."/>
            <person name="Riccardi P."/>
            <person name="McKain M.R."/>
            <person name="Kakrana A."/>
            <person name="Tang H."/>
            <person name="Ray J."/>
            <person name="Groenendijk J."/>
            <person name="Arikit S."/>
            <person name="Mathioni S.M."/>
            <person name="Nakano M."/>
            <person name="Shan H."/>
            <person name="Telgmann-Rauber A."/>
            <person name="Kanno A."/>
            <person name="Yue Z."/>
            <person name="Chen H."/>
            <person name="Li W."/>
            <person name="Chen Y."/>
            <person name="Xu X."/>
            <person name="Zhang Y."/>
            <person name="Luo S."/>
            <person name="Chen H."/>
            <person name="Gao J."/>
            <person name="Mao Z."/>
            <person name="Pires J.C."/>
            <person name="Luo M."/>
            <person name="Kudrna D."/>
            <person name="Wing R.A."/>
            <person name="Meyers B.C."/>
            <person name="Yi K."/>
            <person name="Kong H."/>
            <person name="Lavrijsen P."/>
            <person name="Sunseri F."/>
            <person name="Falavigna A."/>
            <person name="Ye Y."/>
            <person name="Leebens-Mack J.H."/>
            <person name="Chen G."/>
        </authorList>
    </citation>
    <scope>NUCLEOTIDE SEQUENCE [LARGE SCALE GENOMIC DNA]</scope>
    <source>
        <strain evidence="2">cv. DH0086</strain>
    </source>
</reference>
<protein>
    <submittedName>
        <fullName evidence="1">Uncharacterized protein</fullName>
    </submittedName>
</protein>
<evidence type="ECO:0000313" key="1">
    <source>
        <dbReference type="EMBL" id="ONK64079.1"/>
    </source>
</evidence>
<sequence length="118" mass="13844">MYYLYTWRLIRRRQERSLRSRQGGVNSKINVPQVCPPIYKGVLASSPQRQVIQDAHKGYVISRIFKKPVSELPYAPAPITKRQPHPNPFSCRFVDLFDNRQNPKKPLLFRPSHPFKTV</sequence>
<accession>A0A5P1EGY2</accession>
<keyword evidence="2" id="KW-1185">Reference proteome</keyword>